<evidence type="ECO:0008006" key="3">
    <source>
        <dbReference type="Google" id="ProtNLM"/>
    </source>
</evidence>
<dbReference type="AlphaFoldDB" id="A0A0E9R510"/>
<comment type="subcellular location">
    <subcellularLocation>
        <location evidence="1">Membrane</location>
        <topology evidence="1">Multi-pass membrane protein</topology>
    </subcellularLocation>
</comment>
<dbReference type="GO" id="GO:0016020">
    <property type="term" value="C:membrane"/>
    <property type="evidence" value="ECO:0007669"/>
    <property type="project" value="UniProtKB-SubCell"/>
</dbReference>
<reference evidence="2" key="2">
    <citation type="journal article" date="2015" name="Fish Shellfish Immunol.">
        <title>Early steps in the European eel (Anguilla anguilla)-Vibrio vulnificus interaction in the gills: Role of the RtxA13 toxin.</title>
        <authorList>
            <person name="Callol A."/>
            <person name="Pajuelo D."/>
            <person name="Ebbesson L."/>
            <person name="Teles M."/>
            <person name="MacKenzie S."/>
            <person name="Amaro C."/>
        </authorList>
    </citation>
    <scope>NUCLEOTIDE SEQUENCE</scope>
</reference>
<dbReference type="Gene3D" id="1.20.1250.20">
    <property type="entry name" value="MFS general substrate transporter like domains"/>
    <property type="match status" value="1"/>
</dbReference>
<evidence type="ECO:0000313" key="2">
    <source>
        <dbReference type="EMBL" id="JAH23570.1"/>
    </source>
</evidence>
<evidence type="ECO:0000256" key="1">
    <source>
        <dbReference type="ARBA" id="ARBA00004141"/>
    </source>
</evidence>
<dbReference type="EMBL" id="GBXM01085007">
    <property type="protein sequence ID" value="JAH23570.1"/>
    <property type="molecule type" value="Transcribed_RNA"/>
</dbReference>
<proteinExistence type="predicted"/>
<organism evidence="2">
    <name type="scientific">Anguilla anguilla</name>
    <name type="common">European freshwater eel</name>
    <name type="synonym">Muraena anguilla</name>
    <dbReference type="NCBI Taxonomy" id="7936"/>
    <lineage>
        <taxon>Eukaryota</taxon>
        <taxon>Metazoa</taxon>
        <taxon>Chordata</taxon>
        <taxon>Craniata</taxon>
        <taxon>Vertebrata</taxon>
        <taxon>Euteleostomi</taxon>
        <taxon>Actinopterygii</taxon>
        <taxon>Neopterygii</taxon>
        <taxon>Teleostei</taxon>
        <taxon>Anguilliformes</taxon>
        <taxon>Anguillidae</taxon>
        <taxon>Anguilla</taxon>
    </lineage>
</organism>
<reference evidence="2" key="1">
    <citation type="submission" date="2014-11" db="EMBL/GenBank/DDBJ databases">
        <authorList>
            <person name="Amaro Gonzalez C."/>
        </authorList>
    </citation>
    <scope>NUCLEOTIDE SEQUENCE</scope>
</reference>
<protein>
    <recommendedName>
        <fullName evidence="3">Major facilitator superfamily (MFS) profile domain-containing protein</fullName>
    </recommendedName>
</protein>
<sequence>MWYFRTIVAVLGKGLSEASSTSVFLYTSELYPTVVRQNGLGYSSFTARLGVSIAPLIMLLDDVWKLLPQSFFA</sequence>
<accession>A0A0E9R510</accession>
<dbReference type="InterPro" id="IPR036259">
    <property type="entry name" value="MFS_trans_sf"/>
</dbReference>
<name>A0A0E9R510_ANGAN</name>